<evidence type="ECO:0000256" key="1">
    <source>
        <dbReference type="ARBA" id="ARBA00004141"/>
    </source>
</evidence>
<dbReference type="KEGG" id="ril:CRIB_638"/>
<feature type="domain" description="CAAX prenyl protease 2/Lysostaphin resistance protein A-like" evidence="7">
    <location>
        <begin position="530"/>
        <end position="617"/>
    </location>
</feature>
<keyword evidence="3 6" id="KW-1133">Transmembrane helix</keyword>
<feature type="transmembrane region" description="Helical" evidence="6">
    <location>
        <begin position="234"/>
        <end position="259"/>
    </location>
</feature>
<dbReference type="Pfam" id="PF12698">
    <property type="entry name" value="ABC2_membrane_3"/>
    <property type="match status" value="1"/>
</dbReference>
<proteinExistence type="predicted"/>
<keyword evidence="2 6" id="KW-0812">Transmembrane</keyword>
<name>A0A1V1HZJ1_9FIRM</name>
<feature type="domain" description="ABC-2 type transporter transmembrane" evidence="8">
    <location>
        <begin position="21"/>
        <end position="385"/>
    </location>
</feature>
<organism evidence="9 10">
    <name type="scientific">Romboutsia ilealis</name>
    <dbReference type="NCBI Taxonomy" id="1115758"/>
    <lineage>
        <taxon>Bacteria</taxon>
        <taxon>Bacillati</taxon>
        <taxon>Bacillota</taxon>
        <taxon>Clostridia</taxon>
        <taxon>Peptostreptococcales</taxon>
        <taxon>Peptostreptococcaceae</taxon>
        <taxon>Romboutsia</taxon>
    </lineage>
</organism>
<feature type="transmembrane region" description="Helical" evidence="6">
    <location>
        <begin position="279"/>
        <end position="305"/>
    </location>
</feature>
<evidence type="ECO:0000259" key="8">
    <source>
        <dbReference type="Pfam" id="PF12698"/>
    </source>
</evidence>
<feature type="transmembrane region" description="Helical" evidence="6">
    <location>
        <begin position="424"/>
        <end position="441"/>
    </location>
</feature>
<feature type="transmembrane region" description="Helical" evidence="6">
    <location>
        <begin position="24"/>
        <end position="46"/>
    </location>
</feature>
<evidence type="ECO:0000256" key="4">
    <source>
        <dbReference type="ARBA" id="ARBA00023136"/>
    </source>
</evidence>
<dbReference type="RefSeq" id="WP_180703113.1">
    <property type="nucleotide sequence ID" value="NZ_LN555523.1"/>
</dbReference>
<dbReference type="PANTHER" id="PTHR43471:SF3">
    <property type="entry name" value="ABC TRANSPORTER PERMEASE PROTEIN NATB"/>
    <property type="match status" value="1"/>
</dbReference>
<dbReference type="InterPro" id="IPR003675">
    <property type="entry name" value="Rce1/LyrA-like_dom"/>
</dbReference>
<reference evidence="9 10" key="1">
    <citation type="submission" date="2014-04" db="EMBL/GenBank/DDBJ databases">
        <authorList>
            <person name="Hornung B.V."/>
        </authorList>
    </citation>
    <scope>NUCLEOTIDE SEQUENCE [LARGE SCALE GENOMIC DNA]</scope>
    <source>
        <strain evidence="9 10">CRIB</strain>
    </source>
</reference>
<accession>A0A1V1HZJ1</accession>
<dbReference type="Proteomes" id="UP000245622">
    <property type="component" value="Chromosome 1"/>
</dbReference>
<dbReference type="AlphaFoldDB" id="A0A1V1HZJ1"/>
<evidence type="ECO:0000256" key="6">
    <source>
        <dbReference type="SAM" id="Phobius"/>
    </source>
</evidence>
<keyword evidence="4 6" id="KW-0472">Membrane</keyword>
<feature type="transmembrane region" description="Helical" evidence="6">
    <location>
        <begin position="605"/>
        <end position="625"/>
    </location>
</feature>
<feature type="transmembrane region" description="Helical" evidence="6">
    <location>
        <begin position="566"/>
        <end position="599"/>
    </location>
</feature>
<dbReference type="GO" id="GO:0004175">
    <property type="term" value="F:endopeptidase activity"/>
    <property type="evidence" value="ECO:0007669"/>
    <property type="project" value="UniProtKB-ARBA"/>
</dbReference>
<keyword evidence="5" id="KW-0175">Coiled coil</keyword>
<comment type="subcellular location">
    <subcellularLocation>
        <location evidence="1">Membrane</location>
        <topology evidence="1">Multi-pass membrane protein</topology>
    </subcellularLocation>
</comment>
<feature type="transmembrane region" description="Helical" evidence="6">
    <location>
        <begin position="489"/>
        <end position="511"/>
    </location>
</feature>
<dbReference type="PANTHER" id="PTHR43471">
    <property type="entry name" value="ABC TRANSPORTER PERMEASE"/>
    <property type="match status" value="1"/>
</dbReference>
<protein>
    <submittedName>
        <fullName evidence="9">ABC-type transport system, permease</fullName>
    </submittedName>
</protein>
<keyword evidence="10" id="KW-1185">Reference proteome</keyword>
<feature type="transmembrane region" description="Helical" evidence="6">
    <location>
        <begin position="447"/>
        <end position="468"/>
    </location>
</feature>
<feature type="transmembrane region" description="Helical" evidence="6">
    <location>
        <begin position="182"/>
        <end position="204"/>
    </location>
</feature>
<feature type="transmembrane region" description="Helical" evidence="6">
    <location>
        <begin position="317"/>
        <end position="337"/>
    </location>
</feature>
<evidence type="ECO:0000313" key="10">
    <source>
        <dbReference type="Proteomes" id="UP000245622"/>
    </source>
</evidence>
<dbReference type="GeneID" id="82204820"/>
<dbReference type="EMBL" id="LN555523">
    <property type="protein sequence ID" value="CED93391.1"/>
    <property type="molecule type" value="Genomic_DNA"/>
</dbReference>
<feature type="coiled-coil region" evidence="5">
    <location>
        <begin position="132"/>
        <end position="159"/>
    </location>
</feature>
<evidence type="ECO:0000259" key="7">
    <source>
        <dbReference type="Pfam" id="PF02517"/>
    </source>
</evidence>
<feature type="transmembrane region" description="Helical" evidence="6">
    <location>
        <begin position="531"/>
        <end position="554"/>
    </location>
</feature>
<feature type="transmembrane region" description="Helical" evidence="6">
    <location>
        <begin position="367"/>
        <end position="386"/>
    </location>
</feature>
<gene>
    <name evidence="9" type="ORF">CRIB_638</name>
</gene>
<evidence type="ECO:0000256" key="3">
    <source>
        <dbReference type="ARBA" id="ARBA00022989"/>
    </source>
</evidence>
<evidence type="ECO:0000313" key="9">
    <source>
        <dbReference type="EMBL" id="CED93391.1"/>
    </source>
</evidence>
<dbReference type="GO" id="GO:0080120">
    <property type="term" value="P:CAAX-box protein maturation"/>
    <property type="evidence" value="ECO:0007669"/>
    <property type="project" value="UniProtKB-ARBA"/>
</dbReference>
<evidence type="ECO:0000256" key="2">
    <source>
        <dbReference type="ARBA" id="ARBA00022692"/>
    </source>
</evidence>
<dbReference type="InterPro" id="IPR013525">
    <property type="entry name" value="ABC2_TM"/>
</dbReference>
<dbReference type="GO" id="GO:0140359">
    <property type="term" value="F:ABC-type transporter activity"/>
    <property type="evidence" value="ECO:0007669"/>
    <property type="project" value="InterPro"/>
</dbReference>
<feature type="transmembrane region" description="Helical" evidence="6">
    <location>
        <begin position="646"/>
        <end position="667"/>
    </location>
</feature>
<dbReference type="NCBIfam" id="NF041647">
    <property type="entry name" value="ABC_perm_CPBP"/>
    <property type="match status" value="1"/>
</dbReference>
<dbReference type="GO" id="GO:0016020">
    <property type="term" value="C:membrane"/>
    <property type="evidence" value="ECO:0007669"/>
    <property type="project" value="UniProtKB-SubCell"/>
</dbReference>
<dbReference type="Pfam" id="PF02517">
    <property type="entry name" value="Rce1-like"/>
    <property type="match status" value="1"/>
</dbReference>
<sequence>MRTKIVKQIFKKEMIDILRDKKTIFMMIILPLLLYPILMVGASSIMSMSINKMEQTTVNIAFNNNPSDNLINILNKTNEYDEAKVNIIKVDDYKEALDNETLDAYVEINENNDIQSYKIYTNSSKNNSYTAEKRIKEALEKYKEEIVEMNLAQEGLDAQKTLEPITCETLDIAKNEEIAGNILGQILPFILIIGVLLGSIYPAIDVMAGEKERGTLETLFTLPISNLELVMGKYMAVSFCAVVTAFLNIISILISIGFMTLTAGIANEMGIPKFDFTQMIFPGIITMICIGLFAMVVSAISMCVCSLAKSFKDAQNYITPVMLIIMIPSYVSMIPNIELDGFTSTIPVVNISLLIKSVLSFKFDLNLIAIVFVSNFAFMILSVLLLSKMFNSEEILFGNNRSFSFLEKRSNIKKGTMPTISDGAILYAVGLVLLIYVGSLVQLKFKMAGLAITQVMIICLPFLFAYYIKTDFKKTFSLQKVNLKQILGGILIWMGGFVLINLITQITLYLFPQNMEVAEALTDAIIIKDNLVLNLAIVALMPAICEEIFFRGFIFTSFKGKSSSKIAIITSGILFGFMHMDFLRIIPTSILGIIFAYTVYKSESIFIAMILHFINNSIAVLVSHYPNSELVKMSSFIELDFKSLNIGKFIILICISTVFIIIGMRLFKNKSAKEVSVRNY</sequence>
<evidence type="ECO:0000256" key="5">
    <source>
        <dbReference type="SAM" id="Coils"/>
    </source>
</evidence>